<feature type="transmembrane region" description="Helical" evidence="1">
    <location>
        <begin position="137"/>
        <end position="159"/>
    </location>
</feature>
<sequence>MEPLARLTLLGIMSPRGFILPRPGGDGSFAAWNGSNTSLPVPVPVTKQGSKLPPRERRKPPRFLVGEAYTAVLLGQALAVLALIGFLGVRIVGHRDKSHFESWNIIWNRACPPLLLLLSLFLTALLLHLINRLTAPVLLGIQAAAAFLSTLCGLVLVISGLGSSDVDDDLRGDFSGLEAVVTGAVIIWTVSFLGFLQAFWTWTRVPAQLRRTERGYGTTSGGLAVEEEGFDGLLDG</sequence>
<comment type="caution">
    <text evidence="2">The sequence shown here is derived from an EMBL/GenBank/DDBJ whole genome shotgun (WGS) entry which is preliminary data.</text>
</comment>
<dbReference type="Proteomes" id="UP000770015">
    <property type="component" value="Unassembled WGS sequence"/>
</dbReference>
<protein>
    <submittedName>
        <fullName evidence="2">Uncharacterized protein</fullName>
    </submittedName>
</protein>
<gene>
    <name evidence="2" type="ORF">F5X68DRAFT_200548</name>
</gene>
<keyword evidence="1" id="KW-1133">Transmembrane helix</keyword>
<reference evidence="2" key="1">
    <citation type="journal article" date="2021" name="Nat. Commun.">
        <title>Genetic determinants of endophytism in the Arabidopsis root mycobiome.</title>
        <authorList>
            <person name="Mesny F."/>
            <person name="Miyauchi S."/>
            <person name="Thiergart T."/>
            <person name="Pickel B."/>
            <person name="Atanasova L."/>
            <person name="Karlsson M."/>
            <person name="Huettel B."/>
            <person name="Barry K.W."/>
            <person name="Haridas S."/>
            <person name="Chen C."/>
            <person name="Bauer D."/>
            <person name="Andreopoulos W."/>
            <person name="Pangilinan J."/>
            <person name="LaButti K."/>
            <person name="Riley R."/>
            <person name="Lipzen A."/>
            <person name="Clum A."/>
            <person name="Drula E."/>
            <person name="Henrissat B."/>
            <person name="Kohler A."/>
            <person name="Grigoriev I.V."/>
            <person name="Martin F.M."/>
            <person name="Hacquard S."/>
        </authorList>
    </citation>
    <scope>NUCLEOTIDE SEQUENCE</scope>
    <source>
        <strain evidence="2">MPI-SDFR-AT-0117</strain>
    </source>
</reference>
<keyword evidence="3" id="KW-1185">Reference proteome</keyword>
<proteinExistence type="predicted"/>
<feature type="transmembrane region" description="Helical" evidence="1">
    <location>
        <begin position="179"/>
        <end position="202"/>
    </location>
</feature>
<evidence type="ECO:0000313" key="3">
    <source>
        <dbReference type="Proteomes" id="UP000770015"/>
    </source>
</evidence>
<keyword evidence="1" id="KW-0812">Transmembrane</keyword>
<dbReference type="AlphaFoldDB" id="A0A9P8VGZ9"/>
<evidence type="ECO:0000256" key="1">
    <source>
        <dbReference type="SAM" id="Phobius"/>
    </source>
</evidence>
<organism evidence="2 3">
    <name type="scientific">Plectosphaerella plurivora</name>
    <dbReference type="NCBI Taxonomy" id="936078"/>
    <lineage>
        <taxon>Eukaryota</taxon>
        <taxon>Fungi</taxon>
        <taxon>Dikarya</taxon>
        <taxon>Ascomycota</taxon>
        <taxon>Pezizomycotina</taxon>
        <taxon>Sordariomycetes</taxon>
        <taxon>Hypocreomycetidae</taxon>
        <taxon>Glomerellales</taxon>
        <taxon>Plectosphaerellaceae</taxon>
        <taxon>Plectosphaerella</taxon>
    </lineage>
</organism>
<evidence type="ECO:0000313" key="2">
    <source>
        <dbReference type="EMBL" id="KAH6692273.1"/>
    </source>
</evidence>
<dbReference type="OrthoDB" id="4848326at2759"/>
<dbReference type="EMBL" id="JAGSXJ010000004">
    <property type="protein sequence ID" value="KAH6692273.1"/>
    <property type="molecule type" value="Genomic_DNA"/>
</dbReference>
<feature type="transmembrane region" description="Helical" evidence="1">
    <location>
        <begin position="68"/>
        <end position="92"/>
    </location>
</feature>
<accession>A0A9P8VGZ9</accession>
<keyword evidence="1" id="KW-0472">Membrane</keyword>
<feature type="transmembrane region" description="Helical" evidence="1">
    <location>
        <begin position="112"/>
        <end position="130"/>
    </location>
</feature>
<name>A0A9P8VGZ9_9PEZI</name>